<accession>A0A0H2WKP9</accession>
<protein>
    <submittedName>
        <fullName evidence="1">Uncharacterized protein</fullName>
    </submittedName>
</protein>
<organism evidence="1 2">
    <name type="scientific">Burkholderia mallei (strain ATCC 23344)</name>
    <dbReference type="NCBI Taxonomy" id="243160"/>
    <lineage>
        <taxon>Bacteria</taxon>
        <taxon>Pseudomonadati</taxon>
        <taxon>Pseudomonadota</taxon>
        <taxon>Betaproteobacteria</taxon>
        <taxon>Burkholderiales</taxon>
        <taxon>Burkholderiaceae</taxon>
        <taxon>Burkholderia</taxon>
        <taxon>pseudomallei group</taxon>
    </lineage>
</organism>
<proteinExistence type="predicted"/>
<evidence type="ECO:0000313" key="2">
    <source>
        <dbReference type="Proteomes" id="UP000006693"/>
    </source>
</evidence>
<gene>
    <name evidence="1" type="ordered locus">BMA2475</name>
</gene>
<dbReference type="KEGG" id="bma:BMA2475"/>
<sequence>MRRPAHLHDALEQVAVAGREQIRRSRRVARVGVVAHAAYSEVNQRYV</sequence>
<dbReference type="HOGENOM" id="CLU_3165564_0_0_4"/>
<dbReference type="EMBL" id="CP000010">
    <property type="protein sequence ID" value="AAU49667.1"/>
    <property type="molecule type" value="Genomic_DNA"/>
</dbReference>
<reference evidence="1 2" key="1">
    <citation type="journal article" date="2004" name="Proc. Natl. Acad. Sci. U.S.A.">
        <title>Structural flexibility in the Burkholderia mallei genome.</title>
        <authorList>
            <person name="Nierman W.C."/>
            <person name="DeShazer D."/>
            <person name="Kim H.S."/>
            <person name="Tettelin H."/>
            <person name="Nelson K.E."/>
            <person name="Feldblyum T."/>
            <person name="Ulrich R.L."/>
            <person name="Ronning C.M."/>
            <person name="Brinkac L.M."/>
            <person name="Daugherty S.C."/>
            <person name="Davidsen T.D."/>
            <person name="Deboy R.T."/>
            <person name="Dimitrov G."/>
            <person name="Dodson R.J."/>
            <person name="Durkin A.S."/>
            <person name="Gwinn M.L."/>
            <person name="Haft D.H."/>
            <person name="Khouri H."/>
            <person name="Kolonay J.F."/>
            <person name="Madupu R."/>
            <person name="Mohammoud Y."/>
            <person name="Nelson W.C."/>
            <person name="Radune D."/>
            <person name="Romero C.M."/>
            <person name="Sarria S."/>
            <person name="Selengut J."/>
            <person name="Shamblin C."/>
            <person name="Sullivan S.A."/>
            <person name="White O."/>
            <person name="Yu Y."/>
            <person name="Zafar N."/>
            <person name="Zhou L."/>
            <person name="Fraser C.M."/>
        </authorList>
    </citation>
    <scope>NUCLEOTIDE SEQUENCE [LARGE SCALE GENOMIC DNA]</scope>
    <source>
        <strain evidence="1 2">ATCC 23344</strain>
    </source>
</reference>
<dbReference type="AlphaFoldDB" id="A0A0H2WKP9"/>
<dbReference type="Proteomes" id="UP000006693">
    <property type="component" value="Chromosome 1"/>
</dbReference>
<name>A0A0H2WKP9_BURMA</name>
<keyword evidence="2" id="KW-1185">Reference proteome</keyword>
<evidence type="ECO:0000313" key="1">
    <source>
        <dbReference type="EMBL" id="AAU49667.1"/>
    </source>
</evidence>